<keyword evidence="4" id="KW-1185">Reference proteome</keyword>
<evidence type="ECO:0000313" key="4">
    <source>
        <dbReference type="Proteomes" id="UP000241587"/>
    </source>
</evidence>
<name>A0A2T4GQL1_FUSCU</name>
<dbReference type="OrthoDB" id="2555634at2759"/>
<sequence length="383" mass="40898">MGLVDYSDSEGSGSEAEVQLPVKTTPKQTASSKKPFQKVVDRSNPGKIVVSLPQLTDDKAQSQEPTEKKIKTGGGGRFSGFNSFLPAPKKANILKPAASSSASTRPAFQFKTSAAPGFSRDSGDDQKASNDDALENVSGPAQKAAAQPRIPEGQKPADEVKLVGKPLMFKPLSVARNPQKKKKLNSGMAKPIPTPHTESKQAEAAAPVVPPAAAPKKVSLFSMHTEEPSEPTEKTSTGVYEPMFATTESSLAYDEGAYGDYASHAQVGPSATTLPGSESLDTVVEDLNLTPAQQRELFGRNGLGNQAAKKVINFNMDKEYRHNEEIRAAGEEQTHNPVRAIQGGGKHSLRQLVQNAQSQRDALEDSFAKGKSNRKEAAGKYGW</sequence>
<evidence type="ECO:0000313" key="3">
    <source>
        <dbReference type="EMBL" id="QPC61453.1"/>
    </source>
</evidence>
<evidence type="ECO:0000256" key="1">
    <source>
        <dbReference type="SAM" id="MobiDB-lite"/>
    </source>
</evidence>
<evidence type="ECO:0008006" key="5">
    <source>
        <dbReference type="Google" id="ProtNLM"/>
    </source>
</evidence>
<feature type="compositionally biased region" description="Basic and acidic residues" evidence="1">
    <location>
        <begin position="361"/>
        <end position="383"/>
    </location>
</feature>
<organism evidence="2 4">
    <name type="scientific">Fusarium culmorum</name>
    <dbReference type="NCBI Taxonomy" id="5516"/>
    <lineage>
        <taxon>Eukaryota</taxon>
        <taxon>Fungi</taxon>
        <taxon>Dikarya</taxon>
        <taxon>Ascomycota</taxon>
        <taxon>Pezizomycotina</taxon>
        <taxon>Sordariomycetes</taxon>
        <taxon>Hypocreomycetidae</taxon>
        <taxon>Hypocreales</taxon>
        <taxon>Nectriaceae</taxon>
        <taxon>Fusarium</taxon>
    </lineage>
</organism>
<feature type="region of interest" description="Disordered" evidence="1">
    <location>
        <begin position="95"/>
        <end position="159"/>
    </location>
</feature>
<dbReference type="PANTHER" id="PTHR13621">
    <property type="entry name" value="PROLINE-RICH PROTEIN PRCC"/>
    <property type="match status" value="1"/>
</dbReference>
<reference evidence="2 4" key="1">
    <citation type="submission" date="2018-02" db="EMBL/GenBank/DDBJ databases">
        <title>Fusarium culmorum secondary metabolites in fungal-bacterial-plant interactions.</title>
        <authorList>
            <person name="Schmidt R."/>
        </authorList>
    </citation>
    <scope>NUCLEOTIDE SEQUENCE [LARGE SCALE GENOMIC DNA]</scope>
    <source>
        <strain evidence="2 4">PV</strain>
    </source>
</reference>
<feature type="region of interest" description="Disordered" evidence="1">
    <location>
        <begin position="326"/>
        <end position="383"/>
    </location>
</feature>
<dbReference type="InterPro" id="IPR018800">
    <property type="entry name" value="PRCC"/>
</dbReference>
<reference evidence="3" key="2">
    <citation type="submission" date="2020-11" db="EMBL/GenBank/DDBJ databases">
        <title>The chromosome-scale genome resource for two endophytic Fusarium species: F. culmorum and F. pseudograminearum.</title>
        <authorList>
            <person name="Yuan Z."/>
        </authorList>
    </citation>
    <scope>NUCLEOTIDE SEQUENCE</scope>
    <source>
        <strain evidence="3">Class2-1B</strain>
    </source>
</reference>
<feature type="compositionally biased region" description="Polar residues" evidence="1">
    <location>
        <begin position="351"/>
        <end position="360"/>
    </location>
</feature>
<feature type="compositionally biased region" description="Basic and acidic residues" evidence="1">
    <location>
        <begin position="56"/>
        <end position="70"/>
    </location>
</feature>
<accession>A0A2T4GQL1</accession>
<feature type="region of interest" description="Disordered" evidence="1">
    <location>
        <begin position="1"/>
        <end position="82"/>
    </location>
</feature>
<dbReference type="Proteomes" id="UP000663297">
    <property type="component" value="Chromosome 2"/>
</dbReference>
<feature type="region of interest" description="Disordered" evidence="1">
    <location>
        <begin position="171"/>
        <end position="211"/>
    </location>
</feature>
<dbReference type="Proteomes" id="UP000241587">
    <property type="component" value="Unassembled WGS sequence"/>
</dbReference>
<gene>
    <name evidence="2" type="ORF">FCULG_00000836</name>
    <name evidence="3" type="ORF">HYE67_003684</name>
</gene>
<dbReference type="AlphaFoldDB" id="A0A2T4GQL1"/>
<dbReference type="PANTHER" id="PTHR13621:SF2">
    <property type="entry name" value="PROLINE-RICH PROTEIN PRCC"/>
    <property type="match status" value="1"/>
</dbReference>
<dbReference type="EMBL" id="PVEM01000012">
    <property type="protein sequence ID" value="PTD05760.1"/>
    <property type="molecule type" value="Genomic_DNA"/>
</dbReference>
<feature type="compositionally biased region" description="Basic and acidic residues" evidence="1">
    <location>
        <begin position="121"/>
        <end position="130"/>
    </location>
</feature>
<dbReference type="Pfam" id="PF10253">
    <property type="entry name" value="PRCC"/>
    <property type="match status" value="1"/>
</dbReference>
<dbReference type="EMBL" id="CP064748">
    <property type="protein sequence ID" value="QPC61453.1"/>
    <property type="molecule type" value="Genomic_DNA"/>
</dbReference>
<evidence type="ECO:0000313" key="2">
    <source>
        <dbReference type="EMBL" id="PTD05760.1"/>
    </source>
</evidence>
<feature type="compositionally biased region" description="Polar residues" evidence="1">
    <location>
        <begin position="25"/>
        <end position="34"/>
    </location>
</feature>
<dbReference type="OMA" id="KPLMFRP"/>
<dbReference type="GO" id="GO:0005634">
    <property type="term" value="C:nucleus"/>
    <property type="evidence" value="ECO:0007669"/>
    <property type="project" value="TreeGrafter"/>
</dbReference>
<protein>
    <recommendedName>
        <fullName evidence="5">Mitotic checkpoint regulator, MAD2B-interacting-domain-containing protein</fullName>
    </recommendedName>
</protein>
<proteinExistence type="predicted"/>